<dbReference type="KEGG" id="hhq:HPSH169_07520"/>
<dbReference type="HOGENOM" id="CLU_3421000_0_0_7"/>
<evidence type="ECO:0000313" key="2">
    <source>
        <dbReference type="Proteomes" id="UP000005007"/>
    </source>
</evidence>
<dbReference type="Proteomes" id="UP000005007">
    <property type="component" value="Chromosome"/>
</dbReference>
<dbReference type="AlphaFoldDB" id="A0A0E0WEE5"/>
<proteinExistence type="predicted"/>
<accession>A0A0E0WEE5</accession>
<protein>
    <submittedName>
        <fullName evidence="1">Uncharacterized protein</fullName>
    </submittedName>
</protein>
<reference evidence="1 2" key="1">
    <citation type="submission" date="2012-04" db="EMBL/GenBank/DDBJ databases">
        <authorList>
            <person name="Kersulyte D."/>
            <person name="Cabrera L."/>
            <person name="Pacheco R."/>
            <person name="Herrera P."/>
            <person name="Rodriguez C."/>
            <person name="Gilman R.H."/>
            <person name="Berg D.E."/>
        </authorList>
    </citation>
    <scope>NUCLEOTIDE SEQUENCE [LARGE SCALE GENOMIC DNA]</scope>
    <source>
        <strain evidence="1 2">Shi169</strain>
    </source>
</reference>
<organism evidence="1 2">
    <name type="scientific">Helicobacter pylori Shi169</name>
    <dbReference type="NCBI Taxonomy" id="1163741"/>
    <lineage>
        <taxon>Bacteria</taxon>
        <taxon>Pseudomonadati</taxon>
        <taxon>Campylobacterota</taxon>
        <taxon>Epsilonproteobacteria</taxon>
        <taxon>Campylobacterales</taxon>
        <taxon>Helicobacteraceae</taxon>
        <taxon>Helicobacter</taxon>
    </lineage>
</organism>
<name>A0A0E0WEE5_HELPX</name>
<gene>
    <name evidence="1" type="ORF">HPSH169_07520</name>
</gene>
<evidence type="ECO:0000313" key="1">
    <source>
        <dbReference type="EMBL" id="AFI00159.1"/>
    </source>
</evidence>
<dbReference type="EMBL" id="CP003473">
    <property type="protein sequence ID" value="AFI00159.1"/>
    <property type="molecule type" value="Genomic_DNA"/>
</dbReference>
<sequence>MNGMKNEKALKTRVFRGVVGCKKK</sequence>